<reference evidence="6 7" key="1">
    <citation type="submission" date="2022-04" db="EMBL/GenBank/DDBJ databases">
        <title>Rhizobium coralii sp. nov., isolated from coral Turbinaria peltata.</title>
        <authorList>
            <person name="Sun H."/>
        </authorList>
    </citation>
    <scope>NUCLEOTIDE SEQUENCE [LARGE SCALE GENOMIC DNA]</scope>
    <source>
        <strain evidence="6 7">NTR19</strain>
    </source>
</reference>
<dbReference type="CDD" id="cd02696">
    <property type="entry name" value="MurNAc-LAA"/>
    <property type="match status" value="1"/>
</dbReference>
<dbReference type="Proteomes" id="UP001202827">
    <property type="component" value="Unassembled WGS sequence"/>
</dbReference>
<comment type="catalytic activity">
    <reaction evidence="1">
        <text>Hydrolyzes the link between N-acetylmuramoyl residues and L-amino acid residues in certain cell-wall glycopeptides.</text>
        <dbReference type="EC" id="3.5.1.28"/>
    </reaction>
</comment>
<dbReference type="SUPFAM" id="SSF53187">
    <property type="entry name" value="Zn-dependent exopeptidases"/>
    <property type="match status" value="1"/>
</dbReference>
<dbReference type="SMART" id="SM00646">
    <property type="entry name" value="Ami_3"/>
    <property type="match status" value="1"/>
</dbReference>
<keyword evidence="4" id="KW-0732">Signal</keyword>
<evidence type="ECO:0000256" key="2">
    <source>
        <dbReference type="ARBA" id="ARBA00011901"/>
    </source>
</evidence>
<dbReference type="InterPro" id="IPR021731">
    <property type="entry name" value="AMIN_dom"/>
</dbReference>
<evidence type="ECO:0000259" key="5">
    <source>
        <dbReference type="SMART" id="SM00646"/>
    </source>
</evidence>
<feature type="domain" description="MurNAc-LAA" evidence="5">
    <location>
        <begin position="237"/>
        <end position="391"/>
    </location>
</feature>
<dbReference type="Gene3D" id="2.60.40.3500">
    <property type="match status" value="1"/>
</dbReference>
<proteinExistence type="predicted"/>
<comment type="caution">
    <text evidence="6">The sequence shown here is derived from an EMBL/GenBank/DDBJ whole genome shotgun (WGS) entry which is preliminary data.</text>
</comment>
<keyword evidence="3" id="KW-0378">Hydrolase</keyword>
<dbReference type="PANTHER" id="PTHR30404">
    <property type="entry name" value="N-ACETYLMURAMOYL-L-ALANINE AMIDASE"/>
    <property type="match status" value="1"/>
</dbReference>
<dbReference type="RefSeq" id="WP_248684868.1">
    <property type="nucleotide sequence ID" value="NZ_JALPRY010000032.1"/>
</dbReference>
<protein>
    <recommendedName>
        <fullName evidence="2">N-acetylmuramoyl-L-alanine amidase</fullName>
        <ecNumber evidence="2">3.5.1.28</ecNumber>
    </recommendedName>
</protein>
<evidence type="ECO:0000313" key="7">
    <source>
        <dbReference type="Proteomes" id="UP001202827"/>
    </source>
</evidence>
<dbReference type="Pfam" id="PF11741">
    <property type="entry name" value="AMIN"/>
    <property type="match status" value="1"/>
</dbReference>
<dbReference type="EC" id="3.5.1.28" evidence="2"/>
<name>A0ABT0IXG2_9HYPH</name>
<accession>A0ABT0IXG2</accession>
<evidence type="ECO:0000256" key="4">
    <source>
        <dbReference type="SAM" id="SignalP"/>
    </source>
</evidence>
<evidence type="ECO:0000256" key="3">
    <source>
        <dbReference type="ARBA" id="ARBA00022801"/>
    </source>
</evidence>
<feature type="chain" id="PRO_5047489586" description="N-acetylmuramoyl-L-alanine amidase" evidence="4">
    <location>
        <begin position="28"/>
        <end position="402"/>
    </location>
</feature>
<feature type="signal peptide" evidence="4">
    <location>
        <begin position="1"/>
        <end position="27"/>
    </location>
</feature>
<evidence type="ECO:0000313" key="6">
    <source>
        <dbReference type="EMBL" id="MCK8782571.1"/>
    </source>
</evidence>
<dbReference type="Gene3D" id="3.40.630.40">
    <property type="entry name" value="Zn-dependent exopeptidases"/>
    <property type="match status" value="1"/>
</dbReference>
<sequence length="402" mass="43519">MVGTARITAALLVIVAALLLALAPVHATTIAPPLLAYGARVAGDDTRTRIVVEFEKKPDFSVHYVGNPERVIVDLPATAFGFPAEDLGARGLFKDIRYGTMDETSARIVLTATKPVKLVLAEVQENDNGSYRLVLDAEMTSKEVFANLVRTQDWSTPSAETPDPLVSSQGDSVFTVAVDAGHGGIDAGATGIGTKTPEKTITLAFAKILAERLNKLPGTKAFLTRDDDTFLSLSERVTRARQGHADLFISLHADTLNQRDIRGATVYTLSDKASDRMAENLAARENLSDQLAGFSIESGPPEVADILLDLARRETQAFSSALASHVVESFEGQVALINNPHRYASFQVLRAPDIPSVLLELGFLSNPDDEKLLLDDSWRIKVTDRIVDAVRRYRERAVANGG</sequence>
<evidence type="ECO:0000256" key="1">
    <source>
        <dbReference type="ARBA" id="ARBA00001561"/>
    </source>
</evidence>
<dbReference type="EMBL" id="JALPRY010000032">
    <property type="protein sequence ID" value="MCK8782571.1"/>
    <property type="molecule type" value="Genomic_DNA"/>
</dbReference>
<dbReference type="InterPro" id="IPR050695">
    <property type="entry name" value="N-acetylmuramoyl_amidase_3"/>
</dbReference>
<keyword evidence="7" id="KW-1185">Reference proteome</keyword>
<dbReference type="PANTHER" id="PTHR30404:SF0">
    <property type="entry name" value="N-ACETYLMURAMOYL-L-ALANINE AMIDASE AMIC"/>
    <property type="match status" value="1"/>
</dbReference>
<gene>
    <name evidence="6" type="ORF">M0654_21605</name>
</gene>
<dbReference type="Pfam" id="PF01520">
    <property type="entry name" value="Amidase_3"/>
    <property type="match status" value="1"/>
</dbReference>
<dbReference type="InterPro" id="IPR002508">
    <property type="entry name" value="MurNAc-LAA_cat"/>
</dbReference>
<organism evidence="6 7">
    <name type="scientific">Neorhizobium turbinariae</name>
    <dbReference type="NCBI Taxonomy" id="2937795"/>
    <lineage>
        <taxon>Bacteria</taxon>
        <taxon>Pseudomonadati</taxon>
        <taxon>Pseudomonadota</taxon>
        <taxon>Alphaproteobacteria</taxon>
        <taxon>Hyphomicrobiales</taxon>
        <taxon>Rhizobiaceae</taxon>
        <taxon>Rhizobium/Agrobacterium group</taxon>
        <taxon>Neorhizobium</taxon>
    </lineage>
</organism>